<comment type="caution">
    <text evidence="5">The sequence shown here is derived from an EMBL/GenBank/DDBJ whole genome shotgun (WGS) entry which is preliminary data.</text>
</comment>
<dbReference type="InterPro" id="IPR037455">
    <property type="entry name" value="LucA/IucC-like"/>
</dbReference>
<evidence type="ECO:0000313" key="6">
    <source>
        <dbReference type="Proteomes" id="UP000466345"/>
    </source>
</evidence>
<evidence type="ECO:0000256" key="1">
    <source>
        <dbReference type="ARBA" id="ARBA00004924"/>
    </source>
</evidence>
<dbReference type="Pfam" id="PF04183">
    <property type="entry name" value="IucA_IucC"/>
    <property type="match status" value="1"/>
</dbReference>
<evidence type="ECO:0000259" key="3">
    <source>
        <dbReference type="Pfam" id="PF04183"/>
    </source>
</evidence>
<sequence length="491" mass="53044">MDTISAAADELATAPLLGCLLREAADPAGDTLHRTRAGGLLLRVPREHRPRTADLRTDHGWQRLSHAEIVKLVVDELTLLTGVVNDALPAEMIDSRDAVAAMLTARARTAPPADLWLRSEQSLVMGHPHHPAPKSRGGAPADTWLRYAPEAYAAFPLTLLGVRADAVAEEGDTSALDALGTAPPGYVPLAAHPWQLALLEQHPETRRAFTDGRLITLDATTGPAAATASVRTVHLAEEDLFLKFSLDVRITNDIRRLWRHDLRKLRATDTRVAAAFAGEAGVWLSDRGYRTVSGLHEEFAVVVRDGLRPHLLPGARPVLAAALAEGFDGNPLDTAPDPLAWWTAYLSHVLPPALRAFAGHGVALEAHLQNCLIAVDPDGMPVQAIFRDVEGVRTVDAVGRAKGWERLVYTLLVNHLMEIAGALADRHPSCADALWPAARREFARWAGDVPEVHALLAAPTVPAKTNLLLRWTSADGAAARYRPLPNPLRAP</sequence>
<keyword evidence="6" id="KW-1185">Reference proteome</keyword>
<dbReference type="EMBL" id="WEGJ01000001">
    <property type="protein sequence ID" value="MQY10404.1"/>
    <property type="molecule type" value="Genomic_DNA"/>
</dbReference>
<reference evidence="5 6" key="1">
    <citation type="submission" date="2019-10" db="EMBL/GenBank/DDBJ databases">
        <title>Streptomyces smaragdinus sp. nov. and Streptomyces fabii sp. nov., isolated from the gut of fungus growing-termite Macrotermes natalensis.</title>
        <authorList>
            <person name="Schwitalla J."/>
            <person name="Benndorf R."/>
            <person name="Martin K."/>
            <person name="De Beer W."/>
            <person name="Kaster A.-K."/>
            <person name="Vollmers J."/>
            <person name="Poulsen M."/>
            <person name="Beemelmanns C."/>
        </authorList>
    </citation>
    <scope>NUCLEOTIDE SEQUENCE [LARGE SCALE GENOMIC DNA]</scope>
    <source>
        <strain evidence="5 6">RB5</strain>
    </source>
</reference>
<protein>
    <submittedName>
        <fullName evidence="5">Uncharacterized protein</fullName>
    </submittedName>
</protein>
<dbReference type="InterPro" id="IPR007310">
    <property type="entry name" value="Aerobactin_biosyn_IucA/IucC_N"/>
</dbReference>
<feature type="domain" description="Aerobactin siderophore biosynthesis IucA/IucC N-terminal" evidence="3">
    <location>
        <begin position="117"/>
        <end position="324"/>
    </location>
</feature>
<comment type="similarity">
    <text evidence="2">Belongs to the IucA/IucC family.</text>
</comment>
<dbReference type="Pfam" id="PF06276">
    <property type="entry name" value="FhuF"/>
    <property type="match status" value="1"/>
</dbReference>
<dbReference type="Proteomes" id="UP000466345">
    <property type="component" value="Unassembled WGS sequence"/>
</dbReference>
<dbReference type="PANTHER" id="PTHR34384">
    <property type="entry name" value="L-2,3-DIAMINOPROPANOATE--CITRATE LIGASE"/>
    <property type="match status" value="1"/>
</dbReference>
<dbReference type="GO" id="GO:0016881">
    <property type="term" value="F:acid-amino acid ligase activity"/>
    <property type="evidence" value="ECO:0007669"/>
    <property type="project" value="UniProtKB-ARBA"/>
</dbReference>
<proteinExistence type="inferred from homology"/>
<dbReference type="InterPro" id="IPR022770">
    <property type="entry name" value="IucA/IucC-like_C"/>
</dbReference>
<dbReference type="PANTHER" id="PTHR34384:SF5">
    <property type="entry name" value="L-2,3-DIAMINOPROPANOATE--CITRATE LIGASE"/>
    <property type="match status" value="1"/>
</dbReference>
<feature type="domain" description="Aerobactin siderophore biosynthesis IucA/IucC-like C-terminal" evidence="4">
    <location>
        <begin position="340"/>
        <end position="476"/>
    </location>
</feature>
<dbReference type="AlphaFoldDB" id="A0A7K0CCB7"/>
<dbReference type="RefSeq" id="WP_153449698.1">
    <property type="nucleotide sequence ID" value="NZ_WEGJ01000001.1"/>
</dbReference>
<evidence type="ECO:0000313" key="5">
    <source>
        <dbReference type="EMBL" id="MQY10404.1"/>
    </source>
</evidence>
<evidence type="ECO:0000259" key="4">
    <source>
        <dbReference type="Pfam" id="PF06276"/>
    </source>
</evidence>
<evidence type="ECO:0000256" key="2">
    <source>
        <dbReference type="ARBA" id="ARBA00007832"/>
    </source>
</evidence>
<comment type="pathway">
    <text evidence="1">Siderophore biosynthesis.</text>
</comment>
<name>A0A7K0CCB7_9ACTN</name>
<dbReference type="Gene3D" id="1.10.510.40">
    <property type="match status" value="1"/>
</dbReference>
<accession>A0A7K0CCB7</accession>
<dbReference type="OrthoDB" id="495728at2"/>
<gene>
    <name evidence="5" type="ORF">SRB5_05120</name>
</gene>
<dbReference type="GO" id="GO:0019290">
    <property type="term" value="P:siderophore biosynthetic process"/>
    <property type="evidence" value="ECO:0007669"/>
    <property type="project" value="InterPro"/>
</dbReference>
<organism evidence="5 6">
    <name type="scientific">Streptomyces smaragdinus</name>
    <dbReference type="NCBI Taxonomy" id="2585196"/>
    <lineage>
        <taxon>Bacteria</taxon>
        <taxon>Bacillati</taxon>
        <taxon>Actinomycetota</taxon>
        <taxon>Actinomycetes</taxon>
        <taxon>Kitasatosporales</taxon>
        <taxon>Streptomycetaceae</taxon>
        <taxon>Streptomyces</taxon>
    </lineage>
</organism>